<dbReference type="CDD" id="cd16412">
    <property type="entry name" value="dndB"/>
    <property type="match status" value="1"/>
</dbReference>
<evidence type="ECO:0000313" key="1">
    <source>
        <dbReference type="EMBL" id="QES46100.1"/>
    </source>
</evidence>
<accession>A0A5P2CV16</accession>
<dbReference type="Pfam" id="PF14072">
    <property type="entry name" value="DndB"/>
    <property type="match status" value="1"/>
</dbReference>
<protein>
    <submittedName>
        <fullName evidence="1">DNA sulfur modification protein DndB</fullName>
    </submittedName>
</protein>
<dbReference type="InterPro" id="IPR017601">
    <property type="entry name" value="DGQHR-contain_dom"/>
</dbReference>
<dbReference type="NCBIfam" id="TIGR03187">
    <property type="entry name" value="DGQHR"/>
    <property type="match status" value="1"/>
</dbReference>
<name>A0A5P2CV16_STRVZ</name>
<dbReference type="InterPro" id="IPR017642">
    <property type="entry name" value="DNA_S_mod_DndB"/>
</dbReference>
<reference evidence="1 2" key="1">
    <citation type="submission" date="2018-05" db="EMBL/GenBank/DDBJ databases">
        <title>Streptomyces venezuelae.</title>
        <authorList>
            <person name="Kim W."/>
            <person name="Lee N."/>
            <person name="Cho B.-K."/>
        </authorList>
    </citation>
    <scope>NUCLEOTIDE SEQUENCE [LARGE SCALE GENOMIC DNA]</scope>
    <source>
        <strain evidence="1 2">ATCC 14585</strain>
    </source>
</reference>
<proteinExistence type="predicted"/>
<dbReference type="EMBL" id="CP029191">
    <property type="protein sequence ID" value="QES46100.1"/>
    <property type="molecule type" value="Genomic_DNA"/>
</dbReference>
<dbReference type="AlphaFoldDB" id="A0A5P2CV16"/>
<dbReference type="RefSeq" id="WP_150185334.1">
    <property type="nucleotide sequence ID" value="NZ_CP029191.1"/>
</dbReference>
<dbReference type="NCBIfam" id="TIGR03233">
    <property type="entry name" value="DNA_S_dndB"/>
    <property type="match status" value="1"/>
</dbReference>
<dbReference type="Proteomes" id="UP000324015">
    <property type="component" value="Chromosome"/>
</dbReference>
<organism evidence="1 2">
    <name type="scientific">Streptomyces venezuelae</name>
    <dbReference type="NCBI Taxonomy" id="54571"/>
    <lineage>
        <taxon>Bacteria</taxon>
        <taxon>Bacillati</taxon>
        <taxon>Actinomycetota</taxon>
        <taxon>Actinomycetes</taxon>
        <taxon>Kitasatosporales</taxon>
        <taxon>Streptomycetaceae</taxon>
        <taxon>Streptomyces</taxon>
    </lineage>
</organism>
<evidence type="ECO:0000313" key="2">
    <source>
        <dbReference type="Proteomes" id="UP000324015"/>
    </source>
</evidence>
<dbReference type="REBASE" id="375074">
    <property type="entry name" value="M.Sve14585DndBP"/>
</dbReference>
<gene>
    <name evidence="1" type="primary">dndB</name>
    <name evidence="1" type="ORF">DEJ49_19675</name>
</gene>
<sequence>MGSSVTPQPAEPPTSAGFEYIFPAIRGVQAGREFYVSMCPLRLIPKIFLFDEDELAPEVRAQRTLNKGRLPALTRYIIDNPTDYVFSALTASVDGDIRFEGIADSGVGMRAGQIRISMAARFLINDGQHRRAAIEQALKENPDLGEETIAVVFFHDAGLARCQQMFADLNRHAVRPPRSIGVLYDHRDDLSTTVRLLAMRAPMFKGHVDMENSTLSQRSRKLFTLSSLYYATQSLLQDLKIRKQQSHELAEAYWSAIDALIPEWDMVRRREMSASEMRRDFLHSHGIALHALGRVGNTLLRRSLAPRSWSPTLQRLSTVDWTRSNTDWEGRALVGGRVSKSRQNLTLTVNYVRQHLKLELSPEEQRVEDAYLRGES</sequence>